<reference evidence="2 3" key="1">
    <citation type="submission" date="2017-08" db="EMBL/GenBank/DDBJ databases">
        <title>Acidophilic green algal genome provides insights into adaptation to an acidic environment.</title>
        <authorList>
            <person name="Hirooka S."/>
            <person name="Hirose Y."/>
            <person name="Kanesaki Y."/>
            <person name="Higuchi S."/>
            <person name="Fujiwara T."/>
            <person name="Onuma R."/>
            <person name="Era A."/>
            <person name="Ohbayashi R."/>
            <person name="Uzuka A."/>
            <person name="Nozaki H."/>
            <person name="Yoshikawa H."/>
            <person name="Miyagishima S.Y."/>
        </authorList>
    </citation>
    <scope>NUCLEOTIDE SEQUENCE [LARGE SCALE GENOMIC DNA]</scope>
    <source>
        <strain evidence="2 3">NIES-2499</strain>
    </source>
</reference>
<sequence>MTLHKFIILCSCYGCLSTAAYLQANLDIDEQTRRLGGASSVDRHQNSLSAKFCRDSMPKPGMDGWKINTRPIPSLQTAKSVSDWDQKSHLPVQQNFEDGFIPCWANVNISVETPPLYRYKYLDGTWYSDWSHEPGRIPIPKSYKDHHELLVSALLTTSWLYKDFPNIEFVMDYSKKSHACSSHEAASIPHLKYSTLDISAVTVNRTYLHYNISQLLAVSSARAKRSYAETRGRDSSRGFDELTLLPAGQYSSFNRGFAIPTPVALKHFSMSVEQLQHYVNCTNHRLPWPRKHGVVFWRGSFSGVRTSAFPIDLVDAPRHHRAESSNSSEMHNVSWPSRYLDNKRMLMSVISHPYSFLDIGITDLGPFAKTLQDGEISVLQKPGLDVNEWGRSTVTVSVDGVGPSYQLPYQILGGSVTLLQRSPHVTWLEAYRRELWREGIHYESFDYDLSDFISKSREVVHRPRKQLQVMAEAAQKSGVELLNVFSMLDSIMWSLMRVKELSQWEVRPPSPGSVWKVVKMRKKIWGKLNPGMPTSVKTAIQQKFKKNFDDDDNTSFVSMITTGLGFDSDL</sequence>
<comment type="caution">
    <text evidence="2">The sequence shown here is derived from an EMBL/GenBank/DDBJ whole genome shotgun (WGS) entry which is preliminary data.</text>
</comment>
<evidence type="ECO:0000313" key="3">
    <source>
        <dbReference type="Proteomes" id="UP000232323"/>
    </source>
</evidence>
<organism evidence="2 3">
    <name type="scientific">Chlamydomonas eustigma</name>
    <dbReference type="NCBI Taxonomy" id="1157962"/>
    <lineage>
        <taxon>Eukaryota</taxon>
        <taxon>Viridiplantae</taxon>
        <taxon>Chlorophyta</taxon>
        <taxon>core chlorophytes</taxon>
        <taxon>Chlorophyceae</taxon>
        <taxon>CS clade</taxon>
        <taxon>Chlamydomonadales</taxon>
        <taxon>Chlamydomonadaceae</taxon>
        <taxon>Chlamydomonas</taxon>
    </lineage>
</organism>
<dbReference type="Proteomes" id="UP000232323">
    <property type="component" value="Unassembled WGS sequence"/>
</dbReference>
<dbReference type="EMBL" id="BEGY01000021">
    <property type="protein sequence ID" value="GAX77018.1"/>
    <property type="molecule type" value="Genomic_DNA"/>
</dbReference>
<evidence type="ECO:0008006" key="4">
    <source>
        <dbReference type="Google" id="ProtNLM"/>
    </source>
</evidence>
<name>A0A250X1R6_9CHLO</name>
<dbReference type="AlphaFoldDB" id="A0A250X1R6"/>
<feature type="chain" id="PRO_5013372625" description="Glycosyl transferase CAP10 domain-containing protein" evidence="1">
    <location>
        <begin position="20"/>
        <end position="570"/>
    </location>
</feature>
<dbReference type="OrthoDB" id="559669at2759"/>
<feature type="signal peptide" evidence="1">
    <location>
        <begin position="1"/>
        <end position="19"/>
    </location>
</feature>
<accession>A0A250X1R6</accession>
<evidence type="ECO:0000256" key="1">
    <source>
        <dbReference type="SAM" id="SignalP"/>
    </source>
</evidence>
<gene>
    <name evidence="2" type="ORF">CEUSTIGMA_g4465.t1</name>
</gene>
<proteinExistence type="predicted"/>
<keyword evidence="3" id="KW-1185">Reference proteome</keyword>
<keyword evidence="1" id="KW-0732">Signal</keyword>
<protein>
    <recommendedName>
        <fullName evidence="4">Glycosyl transferase CAP10 domain-containing protein</fullName>
    </recommendedName>
</protein>
<evidence type="ECO:0000313" key="2">
    <source>
        <dbReference type="EMBL" id="GAX77018.1"/>
    </source>
</evidence>